<dbReference type="EMBL" id="FPCG01000010">
    <property type="protein sequence ID" value="SFV24337.1"/>
    <property type="molecule type" value="Genomic_DNA"/>
</dbReference>
<sequence length="167" mass="16457">MVLTASLAACGNTADTDDDATTPNAGTETTAAAESTAPADDDADHDSTDAAGTAGALSVSVQGQGVKALVLDDSDSSGEATALDGKLISGPGGCFAVQPGGQPELLLLGDDTEIGQNPPTLTLDDGTAIKVGDQLNATGVQVNVADVEGIPQQCFQGAADTAWVLQD</sequence>
<evidence type="ECO:0000313" key="2">
    <source>
        <dbReference type="EMBL" id="SFV24337.1"/>
    </source>
</evidence>
<organism evidence="2 3">
    <name type="scientific">Micrococcus terreus</name>
    <dbReference type="NCBI Taxonomy" id="574650"/>
    <lineage>
        <taxon>Bacteria</taxon>
        <taxon>Bacillati</taxon>
        <taxon>Actinomycetota</taxon>
        <taxon>Actinomycetes</taxon>
        <taxon>Micrococcales</taxon>
        <taxon>Micrococcaceae</taxon>
        <taxon>Micrococcus</taxon>
    </lineage>
</organism>
<protein>
    <recommendedName>
        <fullName evidence="4">Lipoprotein</fullName>
    </recommendedName>
</protein>
<dbReference type="AlphaFoldDB" id="A0A1I7MQX2"/>
<dbReference type="STRING" id="574650.SAMN04487966_110115"/>
<dbReference type="OrthoDB" id="5149147at2"/>
<feature type="compositionally biased region" description="Low complexity" evidence="1">
    <location>
        <begin position="21"/>
        <end position="38"/>
    </location>
</feature>
<reference evidence="2 3" key="1">
    <citation type="submission" date="2016-10" db="EMBL/GenBank/DDBJ databases">
        <authorList>
            <person name="de Groot N.N."/>
        </authorList>
    </citation>
    <scope>NUCLEOTIDE SEQUENCE [LARGE SCALE GENOMIC DNA]</scope>
    <source>
        <strain evidence="2 3">CGMCC 1.7054</strain>
    </source>
</reference>
<accession>A0A1I7MQX2</accession>
<keyword evidence="3" id="KW-1185">Reference proteome</keyword>
<dbReference type="RefSeq" id="WP_091698816.1">
    <property type="nucleotide sequence ID" value="NZ_FPCG01000010.1"/>
</dbReference>
<evidence type="ECO:0000313" key="3">
    <source>
        <dbReference type="Proteomes" id="UP000198881"/>
    </source>
</evidence>
<proteinExistence type="predicted"/>
<evidence type="ECO:0000256" key="1">
    <source>
        <dbReference type="SAM" id="MobiDB-lite"/>
    </source>
</evidence>
<name>A0A1I7MQX2_9MICC</name>
<gene>
    <name evidence="2" type="ORF">SAMN04487966_110115</name>
</gene>
<feature type="region of interest" description="Disordered" evidence="1">
    <location>
        <begin position="1"/>
        <end position="51"/>
    </location>
</feature>
<evidence type="ECO:0008006" key="4">
    <source>
        <dbReference type="Google" id="ProtNLM"/>
    </source>
</evidence>
<dbReference type="Proteomes" id="UP000198881">
    <property type="component" value="Unassembled WGS sequence"/>
</dbReference>